<evidence type="ECO:0000256" key="2">
    <source>
        <dbReference type="ARBA" id="ARBA00022723"/>
    </source>
</evidence>
<reference evidence="10 11" key="1">
    <citation type="submission" date="2022-01" db="EMBL/GenBank/DDBJ databases">
        <title>Collection of gut derived symbiotic bacterial strains cultured from healthy donors.</title>
        <authorList>
            <person name="Lin H."/>
            <person name="Kohout C."/>
            <person name="Waligurski E."/>
            <person name="Pamer E.G."/>
        </authorList>
    </citation>
    <scope>NUCLEOTIDE SEQUENCE [LARGE SCALE GENOMIC DNA]</scope>
    <source>
        <strain evidence="10 11">DFI.3.7</strain>
    </source>
</reference>
<dbReference type="RefSeq" id="WP_238074257.1">
    <property type="nucleotide sequence ID" value="NZ_JAKNJB010000018.1"/>
</dbReference>
<keyword evidence="4 7" id="KW-0464">Manganese</keyword>
<comment type="catalytic activity">
    <reaction evidence="7">
        <text>(S)-4-hydroxy-2-oxopentanoate = acetaldehyde + pyruvate</text>
        <dbReference type="Rhea" id="RHEA:22624"/>
        <dbReference type="ChEBI" id="CHEBI:15343"/>
        <dbReference type="ChEBI" id="CHEBI:15361"/>
        <dbReference type="ChEBI" id="CHEBI:73143"/>
        <dbReference type="EC" id="4.1.3.39"/>
    </reaction>
</comment>
<dbReference type="Pfam" id="PF07836">
    <property type="entry name" value="DmpG_comm"/>
    <property type="match status" value="1"/>
</dbReference>
<evidence type="ECO:0000256" key="3">
    <source>
        <dbReference type="ARBA" id="ARBA00022797"/>
    </source>
</evidence>
<evidence type="ECO:0000256" key="1">
    <source>
        <dbReference type="ARBA" id="ARBA00008944"/>
    </source>
</evidence>
<evidence type="ECO:0000256" key="6">
    <source>
        <dbReference type="ARBA" id="ARBA00023518"/>
    </source>
</evidence>
<dbReference type="GO" id="GO:0008701">
    <property type="term" value="F:4-hydroxy-2-oxovalerate aldolase activity"/>
    <property type="evidence" value="ECO:0007669"/>
    <property type="project" value="UniProtKB-EC"/>
</dbReference>
<feature type="binding site" evidence="7">
    <location>
        <position position="170"/>
    </location>
    <ligand>
        <name>substrate</name>
    </ligand>
</feature>
<comment type="similarity">
    <text evidence="1 7">Belongs to the 4-hydroxy-2-oxovalerate aldolase family.</text>
</comment>
<dbReference type="SUPFAM" id="SSF89000">
    <property type="entry name" value="post-HMGL domain-like"/>
    <property type="match status" value="1"/>
</dbReference>
<comment type="catalytic activity">
    <reaction evidence="6">
        <text>(S)-4-hydroxy-2-oxohexanoate = propanal + pyruvate</text>
        <dbReference type="Rhea" id="RHEA:36003"/>
        <dbReference type="ChEBI" id="CHEBI:15361"/>
        <dbReference type="ChEBI" id="CHEBI:17153"/>
        <dbReference type="ChEBI" id="CHEBI:73142"/>
        <dbReference type="EC" id="4.1.3.43"/>
    </reaction>
    <physiologicalReaction direction="left-to-right" evidence="6">
        <dbReference type="Rhea" id="RHEA:36004"/>
    </physiologicalReaction>
</comment>
<keyword evidence="11" id="KW-1185">Reference proteome</keyword>
<dbReference type="NCBIfam" id="NF006049">
    <property type="entry name" value="PRK08195.1"/>
    <property type="match status" value="1"/>
</dbReference>
<evidence type="ECO:0000256" key="5">
    <source>
        <dbReference type="ARBA" id="ARBA00023239"/>
    </source>
</evidence>
<keyword evidence="5 7" id="KW-0456">Lyase</keyword>
<feature type="binding site" evidence="7">
    <location>
        <position position="199"/>
    </location>
    <ligand>
        <name>Mn(2+)</name>
        <dbReference type="ChEBI" id="CHEBI:29035"/>
    </ligand>
</feature>
<proteinExistence type="inferred from homology"/>
<dbReference type="PANTHER" id="PTHR10277">
    <property type="entry name" value="HOMOCITRATE SYNTHASE-RELATED"/>
    <property type="match status" value="1"/>
</dbReference>
<feature type="active site" description="Proton acceptor" evidence="7">
    <location>
        <position position="20"/>
    </location>
</feature>
<dbReference type="InterPro" id="IPR012425">
    <property type="entry name" value="DmpG_comm"/>
</dbReference>
<keyword evidence="3 7" id="KW-0058">Aromatic hydrocarbons catabolism</keyword>
<evidence type="ECO:0000256" key="4">
    <source>
        <dbReference type="ARBA" id="ARBA00023211"/>
    </source>
</evidence>
<accession>A0ABS9MA06</accession>
<feature type="binding site" evidence="7">
    <location>
        <position position="17"/>
    </location>
    <ligand>
        <name>Mn(2+)</name>
        <dbReference type="ChEBI" id="CHEBI:29035"/>
    </ligand>
</feature>
<feature type="binding site" evidence="7">
    <location>
        <position position="288"/>
    </location>
    <ligand>
        <name>substrate</name>
    </ligand>
</feature>
<dbReference type="InterPro" id="IPR017629">
    <property type="entry name" value="4OH_2_O-val_aldolase"/>
</dbReference>
<evidence type="ECO:0000256" key="8">
    <source>
        <dbReference type="NCBIfam" id="TIGR03217"/>
    </source>
</evidence>
<organism evidence="10 11">
    <name type="scientific">Intestinimonas massiliensis</name>
    <name type="common">ex Afouda et al. 2020</name>
    <dbReference type="NCBI Taxonomy" id="1673721"/>
    <lineage>
        <taxon>Bacteria</taxon>
        <taxon>Bacillati</taxon>
        <taxon>Bacillota</taxon>
        <taxon>Clostridia</taxon>
        <taxon>Eubacteriales</taxon>
        <taxon>Intestinimonas</taxon>
    </lineage>
</organism>
<dbReference type="Proteomes" id="UP001200313">
    <property type="component" value="Unassembled WGS sequence"/>
</dbReference>
<evidence type="ECO:0000259" key="9">
    <source>
        <dbReference type="PROSITE" id="PS50991"/>
    </source>
</evidence>
<dbReference type="InterPro" id="IPR050073">
    <property type="entry name" value="2-IPM_HCS-like"/>
</dbReference>
<dbReference type="Gene3D" id="1.10.8.60">
    <property type="match status" value="1"/>
</dbReference>
<feature type="binding site" evidence="7">
    <location>
        <position position="197"/>
    </location>
    <ligand>
        <name>Mn(2+)</name>
        <dbReference type="ChEBI" id="CHEBI:29035"/>
    </ligand>
</feature>
<dbReference type="CDD" id="cd07943">
    <property type="entry name" value="DRE_TIM_HOA"/>
    <property type="match status" value="1"/>
</dbReference>
<dbReference type="EC" id="4.1.3.39" evidence="7 8"/>
<keyword evidence="2 7" id="KW-0479">Metal-binding</keyword>
<dbReference type="EMBL" id="JAKNJB010000018">
    <property type="protein sequence ID" value="MCG4527643.1"/>
    <property type="molecule type" value="Genomic_DNA"/>
</dbReference>
<feature type="binding site" evidence="7">
    <location>
        <position position="197"/>
    </location>
    <ligand>
        <name>substrate</name>
    </ligand>
</feature>
<feature type="site" description="Transition state stabilizer" evidence="7">
    <location>
        <position position="16"/>
    </location>
</feature>
<name>A0ABS9MA06_9FIRM</name>
<dbReference type="SUPFAM" id="SSF51569">
    <property type="entry name" value="Aldolase"/>
    <property type="match status" value="1"/>
</dbReference>
<dbReference type="Pfam" id="PF00682">
    <property type="entry name" value="HMGL-like"/>
    <property type="match status" value="1"/>
</dbReference>
<evidence type="ECO:0000313" key="10">
    <source>
        <dbReference type="EMBL" id="MCG4527643.1"/>
    </source>
</evidence>
<evidence type="ECO:0000256" key="7">
    <source>
        <dbReference type="HAMAP-Rule" id="MF_01656"/>
    </source>
</evidence>
<dbReference type="HAMAP" id="MF_01656">
    <property type="entry name" value="HOA"/>
    <property type="match status" value="1"/>
</dbReference>
<feature type="domain" description="Pyruvate carboxyltransferase" evidence="9">
    <location>
        <begin position="8"/>
        <end position="258"/>
    </location>
</feature>
<dbReference type="InterPro" id="IPR035685">
    <property type="entry name" value="DRE_TIM_HOA"/>
</dbReference>
<dbReference type="NCBIfam" id="TIGR03217">
    <property type="entry name" value="4OH_2_O_val_ald"/>
    <property type="match status" value="1"/>
</dbReference>
<dbReference type="PROSITE" id="PS50991">
    <property type="entry name" value="PYR_CT"/>
    <property type="match status" value="1"/>
</dbReference>
<dbReference type="PANTHER" id="PTHR10277:SF9">
    <property type="entry name" value="2-ISOPROPYLMALATE SYNTHASE 1, CHLOROPLASTIC-RELATED"/>
    <property type="match status" value="1"/>
</dbReference>
<dbReference type="InterPro" id="IPR000891">
    <property type="entry name" value="PYR_CT"/>
</dbReference>
<protein>
    <recommendedName>
        <fullName evidence="7 8">4-hydroxy-2-oxovalerate aldolase</fullName>
        <shortName evidence="7">HOA</shortName>
        <ecNumber evidence="7 8">4.1.3.39</ecNumber>
    </recommendedName>
    <alternativeName>
        <fullName evidence="7">4-hydroxy-2-keto-pentanoic acid aldolase</fullName>
    </alternativeName>
    <alternativeName>
        <fullName evidence="7">4-hydroxy-2-oxopentanoate aldolase</fullName>
    </alternativeName>
</protein>
<feature type="binding site" evidence="7">
    <location>
        <begin position="16"/>
        <end position="17"/>
    </location>
    <ligand>
        <name>substrate</name>
    </ligand>
</feature>
<sequence>MKRVGNNIKVIDTTCRDGMHAVAHQFTPEQIGQLAAGLEKAGVDYMEVSHGDGLGGSSINYGFGAASDKEWLTAARMELKNTKLAAMFLPGIGTMDDLRMAKDCGVEMIRVTVHCTEADITKQHVGLIRQLGMTPFGVLMMTHMVEPEKLLEQALLFQDYGAEVVYMMDSAGYLMPEQVKARVSLLAEKLDIPVGFHAHANLQMQLPNTLAALECGASYTDGTLRGLGAGAGNTPTEVLAAVLLRNGYESGLNLHAAEDAAELLAKMDIFVPPCADAAAITIGYAGVYGSFARHAKNAALKYGVDARDILYACGERKVVGGQEDIIIEEAVKLAKKQSKN</sequence>
<dbReference type="Gene3D" id="3.20.20.70">
    <property type="entry name" value="Aldolase class I"/>
    <property type="match status" value="1"/>
</dbReference>
<comment type="caution">
    <text evidence="10">The sequence shown here is derived from an EMBL/GenBank/DDBJ whole genome shotgun (WGS) entry which is preliminary data.</text>
</comment>
<evidence type="ECO:0000313" key="11">
    <source>
        <dbReference type="Proteomes" id="UP001200313"/>
    </source>
</evidence>
<gene>
    <name evidence="10" type="primary">dmpG</name>
    <name evidence="10" type="ORF">L0P79_11190</name>
</gene>
<dbReference type="InterPro" id="IPR013785">
    <property type="entry name" value="Aldolase_TIM"/>
</dbReference>